<keyword evidence="1" id="KW-0812">Transmembrane</keyword>
<evidence type="ECO:0000313" key="2">
    <source>
        <dbReference type="EMBL" id="MFC5269283.1"/>
    </source>
</evidence>
<evidence type="ECO:0000256" key="1">
    <source>
        <dbReference type="SAM" id="Phobius"/>
    </source>
</evidence>
<name>A0ABW0E809_9BACT</name>
<proteinExistence type="predicted"/>
<reference evidence="3" key="1">
    <citation type="journal article" date="2019" name="Int. J. Syst. Evol. Microbiol.">
        <title>The Global Catalogue of Microorganisms (GCM) 10K type strain sequencing project: providing services to taxonomists for standard genome sequencing and annotation.</title>
        <authorList>
            <consortium name="The Broad Institute Genomics Platform"/>
            <consortium name="The Broad Institute Genome Sequencing Center for Infectious Disease"/>
            <person name="Wu L."/>
            <person name="Ma J."/>
        </authorList>
    </citation>
    <scope>NUCLEOTIDE SEQUENCE [LARGE SCALE GENOMIC DNA]</scope>
    <source>
        <strain evidence="3">KACC 12602</strain>
    </source>
</reference>
<feature type="transmembrane region" description="Helical" evidence="1">
    <location>
        <begin position="86"/>
        <end position="106"/>
    </location>
</feature>
<feature type="transmembrane region" description="Helical" evidence="1">
    <location>
        <begin position="205"/>
        <end position="223"/>
    </location>
</feature>
<dbReference type="Proteomes" id="UP001596161">
    <property type="component" value="Unassembled WGS sequence"/>
</dbReference>
<comment type="caution">
    <text evidence="2">The sequence shown here is derived from an EMBL/GenBank/DDBJ whole genome shotgun (WGS) entry which is preliminary data.</text>
</comment>
<keyword evidence="1" id="KW-0472">Membrane</keyword>
<keyword evidence="3" id="KW-1185">Reference proteome</keyword>
<dbReference type="EMBL" id="JBHSKT010000001">
    <property type="protein sequence ID" value="MFC5269283.1"/>
    <property type="molecule type" value="Genomic_DNA"/>
</dbReference>
<protein>
    <recommendedName>
        <fullName evidence="4">Gliding motility-associated protein GldM N-terminal domain-containing protein</fullName>
    </recommendedName>
</protein>
<accession>A0ABW0E809</accession>
<sequence length="387" mass="43782">MYCLSEKQIDFILHDIRARGVEMETLQHDLLDHVCCIIEQNLEANGNFEDFYFATIQTFYKQELKEIEEETLFLLTNKNYYAMKKIMLTSGAFSAIVLSFGIVFKFMHWPGAGVLIVSGIALFSLLFLPLLFTLKLKEKEQAQSQFILAAGTLSAILFSLSTLFKLMHWPLANVLGLTAIGIMLLLFLPVYFFTGIRNAETKMNSIVTSILIVAGSGLLMSLVRSPGSSTKINELNTRYFLRNEQILQNEQKQVANLLKLKPVNSETVAESQKINAMCEELKAYILERETGRKILPAELNKEQDLLTDGWVRDYFKDDLPAAKKLQTLKALAEKYNKMHAATTSFQPIPVEASVLDKSEERVTGALNGFIQIQMLVLQNQREMLAAE</sequence>
<feature type="transmembrane region" description="Helical" evidence="1">
    <location>
        <begin position="146"/>
        <end position="164"/>
    </location>
</feature>
<dbReference type="RefSeq" id="WP_378015662.1">
    <property type="nucleotide sequence ID" value="NZ_JBHSKT010000001.1"/>
</dbReference>
<feature type="transmembrane region" description="Helical" evidence="1">
    <location>
        <begin position="112"/>
        <end position="134"/>
    </location>
</feature>
<evidence type="ECO:0008006" key="4">
    <source>
        <dbReference type="Google" id="ProtNLM"/>
    </source>
</evidence>
<feature type="transmembrane region" description="Helical" evidence="1">
    <location>
        <begin position="170"/>
        <end position="193"/>
    </location>
</feature>
<keyword evidence="1" id="KW-1133">Transmembrane helix</keyword>
<gene>
    <name evidence="2" type="ORF">ACFPIB_01590</name>
</gene>
<organism evidence="2 3">
    <name type="scientific">Adhaeribacter terreus</name>
    <dbReference type="NCBI Taxonomy" id="529703"/>
    <lineage>
        <taxon>Bacteria</taxon>
        <taxon>Pseudomonadati</taxon>
        <taxon>Bacteroidota</taxon>
        <taxon>Cytophagia</taxon>
        <taxon>Cytophagales</taxon>
        <taxon>Hymenobacteraceae</taxon>
        <taxon>Adhaeribacter</taxon>
    </lineage>
</organism>
<evidence type="ECO:0000313" key="3">
    <source>
        <dbReference type="Proteomes" id="UP001596161"/>
    </source>
</evidence>